<dbReference type="EMBL" id="VFMJ01000001">
    <property type="protein sequence ID" value="TQI87668.1"/>
    <property type="molecule type" value="Genomic_DNA"/>
</dbReference>
<reference evidence="1 2" key="2">
    <citation type="submission" date="2019-07" db="EMBL/GenBank/DDBJ databases">
        <title>Investigation of anaerobic lignin degradation for improved lignocellulosic biofuels.</title>
        <authorList>
            <person name="Deangelis K.PhD."/>
        </authorList>
    </citation>
    <scope>NUCLEOTIDE SEQUENCE [LARGE SCALE GENOMIC DNA]</scope>
    <source>
        <strain evidence="1 2">106R</strain>
    </source>
</reference>
<proteinExistence type="predicted"/>
<evidence type="ECO:0000313" key="2">
    <source>
        <dbReference type="Proteomes" id="UP000320710"/>
    </source>
</evidence>
<sequence length="118" mass="13148">MAKKGGSKTCQGMCGMTLAQGYRLTRQQAWEYGNVQKSVADYRTADGNIQMPLNRSMRRHAKTHGVQLKEGDEIMEKQMTVVGGKPMMSSRLNCPSYHKGAQGCLPRYSSDACAALWW</sequence>
<organism evidence="1 2">
    <name type="scientific">Serratia marcescens</name>
    <dbReference type="NCBI Taxonomy" id="615"/>
    <lineage>
        <taxon>Bacteria</taxon>
        <taxon>Pseudomonadati</taxon>
        <taxon>Pseudomonadota</taxon>
        <taxon>Gammaproteobacteria</taxon>
        <taxon>Enterobacterales</taxon>
        <taxon>Yersiniaceae</taxon>
        <taxon>Serratia</taxon>
    </lineage>
</organism>
<comment type="caution">
    <text evidence="1">The sequence shown here is derived from an EMBL/GenBank/DDBJ whole genome shotgun (WGS) entry which is preliminary data.</text>
</comment>
<protein>
    <submittedName>
        <fullName evidence="1">Uncharacterized protein</fullName>
    </submittedName>
</protein>
<dbReference type="RefSeq" id="WP_141972799.1">
    <property type="nucleotide sequence ID" value="NZ_VFMJ01000001.1"/>
</dbReference>
<dbReference type="Proteomes" id="UP000320710">
    <property type="component" value="Unassembled WGS sequence"/>
</dbReference>
<gene>
    <name evidence="1" type="ORF">FHU12_5373</name>
</gene>
<name>A0AA46KAQ1_SERMA</name>
<reference evidence="1 2" key="1">
    <citation type="submission" date="2019-06" db="EMBL/GenBank/DDBJ databases">
        <authorList>
            <person name="Deangelis K."/>
            <person name="Huntemann M."/>
            <person name="Clum A."/>
            <person name="Pillay M."/>
            <person name="Palaniappan K."/>
            <person name="Varghese N."/>
            <person name="Mikhailova N."/>
            <person name="Stamatis D."/>
            <person name="Reddy T."/>
            <person name="Daum C."/>
            <person name="Shapiro N."/>
            <person name="Ivanova N."/>
            <person name="Kyrpides N."/>
            <person name="Woyke T."/>
        </authorList>
    </citation>
    <scope>NUCLEOTIDE SEQUENCE [LARGE SCALE GENOMIC DNA]</scope>
    <source>
        <strain evidence="1 2">106R</strain>
    </source>
</reference>
<accession>A0AA46KAQ1</accession>
<evidence type="ECO:0000313" key="1">
    <source>
        <dbReference type="EMBL" id="TQI87668.1"/>
    </source>
</evidence>
<dbReference type="AlphaFoldDB" id="A0AA46KAQ1"/>